<dbReference type="PANTHER" id="PTHR30451">
    <property type="entry name" value="OUTER MEMBRANE USHER PROTEIN"/>
    <property type="match status" value="1"/>
</dbReference>
<dbReference type="PANTHER" id="PTHR30451:SF21">
    <property type="entry name" value="FIMBRIAL USHER DOMAIN-CONTAINING PROTEIN YDET-RELATED"/>
    <property type="match status" value="1"/>
</dbReference>
<evidence type="ECO:0000256" key="1">
    <source>
        <dbReference type="ARBA" id="ARBA00004571"/>
    </source>
</evidence>
<feature type="domain" description="PapC-like C-terminal" evidence="12">
    <location>
        <begin position="774"/>
        <end position="839"/>
    </location>
</feature>
<keyword evidence="5 10" id="KW-1029">Fimbrium biogenesis</keyword>
<evidence type="ECO:0000313" key="14">
    <source>
        <dbReference type="EMBL" id="MEB6856727.1"/>
    </source>
</evidence>
<proteinExistence type="inferred from homology"/>
<dbReference type="Gene3D" id="2.60.40.2070">
    <property type="match status" value="1"/>
</dbReference>
<evidence type="ECO:0000256" key="7">
    <source>
        <dbReference type="ARBA" id="ARBA00022729"/>
    </source>
</evidence>
<dbReference type="Pfam" id="PF13953">
    <property type="entry name" value="PapC_C"/>
    <property type="match status" value="1"/>
</dbReference>
<feature type="chain" id="PRO_5047416516" evidence="11">
    <location>
        <begin position="26"/>
        <end position="860"/>
    </location>
</feature>
<dbReference type="InterPro" id="IPR043142">
    <property type="entry name" value="PapC-like_C_sf"/>
</dbReference>
<gene>
    <name evidence="14" type="ORF">NA736_06740</name>
</gene>
<evidence type="ECO:0000259" key="13">
    <source>
        <dbReference type="Pfam" id="PF13954"/>
    </source>
</evidence>
<dbReference type="Pfam" id="PF13954">
    <property type="entry name" value="PapC_N"/>
    <property type="match status" value="1"/>
</dbReference>
<keyword evidence="8 10" id="KW-0472">Membrane</keyword>
<dbReference type="InterPro" id="IPR037224">
    <property type="entry name" value="PapC_N_sf"/>
</dbReference>
<comment type="caution">
    <text evidence="14">The sequence shown here is derived from an EMBL/GenBank/DDBJ whole genome shotgun (WGS) entry which is preliminary data.</text>
</comment>
<dbReference type="InterPro" id="IPR042186">
    <property type="entry name" value="FimD_plug_dom"/>
</dbReference>
<dbReference type="Gene3D" id="2.60.40.2610">
    <property type="entry name" value="Outer membrane usher protein FimD, plug domain"/>
    <property type="match status" value="1"/>
</dbReference>
<keyword evidence="4" id="KW-1134">Transmembrane beta strand</keyword>
<dbReference type="Pfam" id="PF00577">
    <property type="entry name" value="Usher"/>
    <property type="match status" value="1"/>
</dbReference>
<dbReference type="InterPro" id="IPR025885">
    <property type="entry name" value="PapC_N"/>
</dbReference>
<keyword evidence="6 10" id="KW-0812">Transmembrane</keyword>
<evidence type="ECO:0000256" key="10">
    <source>
        <dbReference type="RuleBase" id="RU003884"/>
    </source>
</evidence>
<feature type="signal peptide" evidence="11">
    <location>
        <begin position="1"/>
        <end position="25"/>
    </location>
</feature>
<dbReference type="InterPro" id="IPR000015">
    <property type="entry name" value="Fimb_usher"/>
</dbReference>
<dbReference type="PROSITE" id="PS01151">
    <property type="entry name" value="FIMBRIAL_USHER"/>
    <property type="match status" value="1"/>
</dbReference>
<sequence>MKKPMTIFRYSFFTSLIFFSLGAFAEDYFDPALLDGQLGIPSDIDLSQFSSKDALPEGKVILTVYVNNSNRGETSIHLVKGTDNKVVPEITPALLKSLGVKVENVPNLNKLGNDEVITDLTQYIPDASVKVNLSELKLVTSFPQIVMSTDAMGYIDPEVIDSGVTAMFVNYMFSGGHSSNDSSSFNDINNGKLKNDNFFAQFRAGFNYDEWRLRSTMTHTYARNSDDKEATSDNSTKFTNTYLSRNLSSIRSEFIVGETTSGNEVFDGIPMKGIRLLSNEQMLPTSLQGFAPDINGIAQSNAKVTVKQNGNIIYQTYVAPGAFKLTDLYASGSGGNLDVTITEENGAERTFTVAFSSLPVMLRSGGWKYELSAGRFDGGTTVDSKKADFVLASGVYGFPHDVTLYGGVLGAKDYFSIVSGVGVSLGDFGAISTDITHAHAKFDSMGSQDGQSYRFRYSKNMTTTGTSVDLTALRFSTKHYYDFNQFNTADYQLKEGTSPWLGEREKSRFTTSLSQTLGNYGSIYLSGSYYNYWEQDEKVTQLTTGYNGYLKGVSFGINYSIDRIKSKDSWPENRQINFNVNIPFSLFSNNPMASNFNSTYMLTHDNHGRTNQQVGLSGSAFDNALSYGVAQSWANQNQPNNGSLYANYSGNYGTSSLNYNYSSDYYSVNGSMNGGVLLHSGGVLLGRSMGNSMAIIEAQGAKGTELNSGNGAINRQGYALSPYLSEYRENTVGLNVNTLPDNVTLRTTSQNVVPTKGAIVKVVFKTKIGFQAILNINHSQGIVPFGAIATLIDKENPNEINTGIVGDNGQLYMSGLPSDGNLLIKWGNRNQQSCNISYQGLGDIEVNSKQPIRTMSLSCE</sequence>
<dbReference type="Gene3D" id="2.60.40.3110">
    <property type="match status" value="1"/>
</dbReference>
<name>A0ABU6ECT1_9GAMM</name>
<keyword evidence="15" id="KW-1185">Reference proteome</keyword>
<keyword evidence="9 10" id="KW-0998">Cell outer membrane</keyword>
<dbReference type="Gene3D" id="3.10.20.410">
    <property type="match status" value="1"/>
</dbReference>
<comment type="subcellular location">
    <subcellularLocation>
        <location evidence="1 10">Cell outer membrane</location>
        <topology evidence="1 10">Multi-pass membrane protein</topology>
    </subcellularLocation>
</comment>
<evidence type="ECO:0000256" key="5">
    <source>
        <dbReference type="ARBA" id="ARBA00022558"/>
    </source>
</evidence>
<evidence type="ECO:0000256" key="3">
    <source>
        <dbReference type="ARBA" id="ARBA00022448"/>
    </source>
</evidence>
<accession>A0ABU6ECT1</accession>
<comment type="similarity">
    <text evidence="2 10">Belongs to the fimbrial export usher family.</text>
</comment>
<dbReference type="InterPro" id="IPR018030">
    <property type="entry name" value="Fimbrial_membr_usher_CS"/>
</dbReference>
<reference evidence="14 15" key="1">
    <citation type="submission" date="2022-05" db="EMBL/GenBank/DDBJ databases">
        <title>Whole genome sequences of Escherichia coli of fish isolates collected from Assam, India.</title>
        <authorList>
            <person name="Sudha S."/>
            <person name="Muneeb K.H."/>
            <person name="Rakshit O."/>
            <person name="Mendem S.K."/>
            <person name="Raisen C."/>
            <person name="Holmes M.A."/>
            <person name="Shome B.R."/>
            <person name="Sivaraman G.K."/>
        </authorList>
    </citation>
    <scope>NUCLEOTIDE SEQUENCE [LARGE SCALE GENOMIC DNA]</scope>
    <source>
        <strain evidence="14 15">278</strain>
    </source>
</reference>
<dbReference type="Proteomes" id="UP001332939">
    <property type="component" value="Unassembled WGS sequence"/>
</dbReference>
<keyword evidence="7 11" id="KW-0732">Signal</keyword>
<keyword evidence="3 10" id="KW-0813">Transport</keyword>
<protein>
    <submittedName>
        <fullName evidence="14">Fimbrial biogenesis outer membrane usher protein</fullName>
    </submittedName>
</protein>
<dbReference type="SUPFAM" id="SSF141729">
    <property type="entry name" value="FimD N-terminal domain-like"/>
    <property type="match status" value="1"/>
</dbReference>
<dbReference type="InterPro" id="IPR025949">
    <property type="entry name" value="PapC-like_C"/>
</dbReference>
<organism evidence="14 15">
    <name type="scientific">Proteus cibi</name>
    <dbReference type="NCBI Taxonomy" id="2050966"/>
    <lineage>
        <taxon>Bacteria</taxon>
        <taxon>Pseudomonadati</taxon>
        <taxon>Pseudomonadota</taxon>
        <taxon>Gammaproteobacteria</taxon>
        <taxon>Enterobacterales</taxon>
        <taxon>Morganellaceae</taxon>
        <taxon>Proteus</taxon>
    </lineage>
</organism>
<feature type="domain" description="PapC N-terminal" evidence="13">
    <location>
        <begin position="28"/>
        <end position="174"/>
    </location>
</feature>
<evidence type="ECO:0000256" key="4">
    <source>
        <dbReference type="ARBA" id="ARBA00022452"/>
    </source>
</evidence>
<evidence type="ECO:0000313" key="15">
    <source>
        <dbReference type="Proteomes" id="UP001332939"/>
    </source>
</evidence>
<dbReference type="EMBL" id="JAMZOO010000001">
    <property type="protein sequence ID" value="MEB6856727.1"/>
    <property type="molecule type" value="Genomic_DNA"/>
</dbReference>
<evidence type="ECO:0000256" key="8">
    <source>
        <dbReference type="ARBA" id="ARBA00023136"/>
    </source>
</evidence>
<evidence type="ECO:0000256" key="9">
    <source>
        <dbReference type="ARBA" id="ARBA00023237"/>
    </source>
</evidence>
<dbReference type="RefSeq" id="WP_325993408.1">
    <property type="nucleotide sequence ID" value="NZ_JAMZOO010000001.1"/>
</dbReference>
<evidence type="ECO:0000256" key="11">
    <source>
        <dbReference type="SAM" id="SignalP"/>
    </source>
</evidence>
<evidence type="ECO:0000256" key="2">
    <source>
        <dbReference type="ARBA" id="ARBA00008064"/>
    </source>
</evidence>
<evidence type="ECO:0000256" key="6">
    <source>
        <dbReference type="ARBA" id="ARBA00022692"/>
    </source>
</evidence>
<evidence type="ECO:0000259" key="12">
    <source>
        <dbReference type="Pfam" id="PF13953"/>
    </source>
</evidence>